<evidence type="ECO:0000313" key="1">
    <source>
        <dbReference type="EMBL" id="KAH7325938.1"/>
    </source>
</evidence>
<sequence length="109" mass="11846">MPAISNPACQVFSSKQMKVLVLLPLRGSLVLSQHGTSTSTCIGTRFHRYQNLETVMHVGYGGGSVRCFGFASEPLANHDGHGKSTEAIMTSDWVCMCVLWPSIPCVVQF</sequence>
<dbReference type="Proteomes" id="UP000813444">
    <property type="component" value="Unassembled WGS sequence"/>
</dbReference>
<evidence type="ECO:0000313" key="2">
    <source>
        <dbReference type="Proteomes" id="UP000813444"/>
    </source>
</evidence>
<accession>A0A8K0WV94</accession>
<organism evidence="1 2">
    <name type="scientific">Stachybotrys elegans</name>
    <dbReference type="NCBI Taxonomy" id="80388"/>
    <lineage>
        <taxon>Eukaryota</taxon>
        <taxon>Fungi</taxon>
        <taxon>Dikarya</taxon>
        <taxon>Ascomycota</taxon>
        <taxon>Pezizomycotina</taxon>
        <taxon>Sordariomycetes</taxon>
        <taxon>Hypocreomycetidae</taxon>
        <taxon>Hypocreales</taxon>
        <taxon>Stachybotryaceae</taxon>
        <taxon>Stachybotrys</taxon>
    </lineage>
</organism>
<dbReference type="AlphaFoldDB" id="A0A8K0WV94"/>
<name>A0A8K0WV94_9HYPO</name>
<protein>
    <submittedName>
        <fullName evidence="1">Uncharacterized protein</fullName>
    </submittedName>
</protein>
<dbReference type="EMBL" id="JAGPNK010000002">
    <property type="protein sequence ID" value="KAH7325938.1"/>
    <property type="molecule type" value="Genomic_DNA"/>
</dbReference>
<comment type="caution">
    <text evidence="1">The sequence shown here is derived from an EMBL/GenBank/DDBJ whole genome shotgun (WGS) entry which is preliminary data.</text>
</comment>
<gene>
    <name evidence="1" type="ORF">B0I35DRAFT_122407</name>
</gene>
<reference evidence="1" key="1">
    <citation type="journal article" date="2021" name="Nat. Commun.">
        <title>Genetic determinants of endophytism in the Arabidopsis root mycobiome.</title>
        <authorList>
            <person name="Mesny F."/>
            <person name="Miyauchi S."/>
            <person name="Thiergart T."/>
            <person name="Pickel B."/>
            <person name="Atanasova L."/>
            <person name="Karlsson M."/>
            <person name="Huettel B."/>
            <person name="Barry K.W."/>
            <person name="Haridas S."/>
            <person name="Chen C."/>
            <person name="Bauer D."/>
            <person name="Andreopoulos W."/>
            <person name="Pangilinan J."/>
            <person name="LaButti K."/>
            <person name="Riley R."/>
            <person name="Lipzen A."/>
            <person name="Clum A."/>
            <person name="Drula E."/>
            <person name="Henrissat B."/>
            <person name="Kohler A."/>
            <person name="Grigoriev I.V."/>
            <person name="Martin F.M."/>
            <person name="Hacquard S."/>
        </authorList>
    </citation>
    <scope>NUCLEOTIDE SEQUENCE</scope>
    <source>
        <strain evidence="1">MPI-CAGE-CH-0235</strain>
    </source>
</reference>
<proteinExistence type="predicted"/>
<keyword evidence="2" id="KW-1185">Reference proteome</keyword>